<dbReference type="EMBL" id="JACCFP010000001">
    <property type="protein sequence ID" value="NYJ01480.1"/>
    <property type="molecule type" value="Genomic_DNA"/>
</dbReference>
<proteinExistence type="predicted"/>
<feature type="region of interest" description="Disordered" evidence="1">
    <location>
        <begin position="110"/>
        <end position="145"/>
    </location>
</feature>
<protein>
    <submittedName>
        <fullName evidence="2">Cell division septation protein DedD</fullName>
    </submittedName>
</protein>
<evidence type="ECO:0000313" key="3">
    <source>
        <dbReference type="Proteomes" id="UP000530424"/>
    </source>
</evidence>
<keyword evidence="3" id="KW-1185">Reference proteome</keyword>
<dbReference type="AlphaFoldDB" id="A0A853BZT2"/>
<feature type="compositionally biased region" description="Low complexity" evidence="1">
    <location>
        <begin position="111"/>
        <end position="143"/>
    </location>
</feature>
<gene>
    <name evidence="2" type="ORF">HNR19_002178</name>
</gene>
<organism evidence="2 3">
    <name type="scientific">Nocardioides thalensis</name>
    <dbReference type="NCBI Taxonomy" id="1914755"/>
    <lineage>
        <taxon>Bacteria</taxon>
        <taxon>Bacillati</taxon>
        <taxon>Actinomycetota</taxon>
        <taxon>Actinomycetes</taxon>
        <taxon>Propionibacteriales</taxon>
        <taxon>Nocardioidaceae</taxon>
        <taxon>Nocardioides</taxon>
    </lineage>
</organism>
<keyword evidence="2" id="KW-0132">Cell division</keyword>
<accession>A0A853BZT2</accession>
<comment type="caution">
    <text evidence="2">The sequence shown here is derived from an EMBL/GenBank/DDBJ whole genome shotgun (WGS) entry which is preliminary data.</text>
</comment>
<dbReference type="GO" id="GO:0051301">
    <property type="term" value="P:cell division"/>
    <property type="evidence" value="ECO:0007669"/>
    <property type="project" value="UniProtKB-KW"/>
</dbReference>
<dbReference type="Proteomes" id="UP000530424">
    <property type="component" value="Unassembled WGS sequence"/>
</dbReference>
<reference evidence="2 3" key="1">
    <citation type="submission" date="2020-07" db="EMBL/GenBank/DDBJ databases">
        <title>Sequencing the genomes of 1000 actinobacteria strains.</title>
        <authorList>
            <person name="Klenk H.-P."/>
        </authorList>
    </citation>
    <scope>NUCLEOTIDE SEQUENCE [LARGE SCALE GENOMIC DNA]</scope>
    <source>
        <strain evidence="2 3">DSM 103833</strain>
    </source>
</reference>
<keyword evidence="2" id="KW-0131">Cell cycle</keyword>
<evidence type="ECO:0000313" key="2">
    <source>
        <dbReference type="EMBL" id="NYJ01480.1"/>
    </source>
</evidence>
<evidence type="ECO:0000256" key="1">
    <source>
        <dbReference type="SAM" id="MobiDB-lite"/>
    </source>
</evidence>
<name>A0A853BZT2_9ACTN</name>
<sequence length="195" mass="20377">MVDTAPVTKNLKALQGALEHSLTIQRVKVQEIVDELVTRGTLSRAEADRLLNRLLASSKDYSAALLAVLDTVSSETRKTLGAGLEAGLAPVMATASKVVETVKAAPKLVGAKTPKTPSKPAARKPAAAKPAAAKPSPSSTTAADPIAGYDDLTVAQLKPKLAGLTPADLRKVRTVETSGKRRKGVLDEIARLLKD</sequence>
<dbReference type="RefSeq" id="WP_179667961.1">
    <property type="nucleotide sequence ID" value="NZ_JACCFP010000001.1"/>
</dbReference>